<feature type="chain" id="PRO_5020961401" evidence="3">
    <location>
        <begin position="33"/>
        <end position="510"/>
    </location>
</feature>
<evidence type="ECO:0000313" key="5">
    <source>
        <dbReference type="Proteomes" id="UP000295431"/>
    </source>
</evidence>
<proteinExistence type="predicted"/>
<evidence type="ECO:0000256" key="1">
    <source>
        <dbReference type="SAM" id="MobiDB-lite"/>
    </source>
</evidence>
<feature type="region of interest" description="Disordered" evidence="1">
    <location>
        <begin position="460"/>
        <end position="510"/>
    </location>
</feature>
<protein>
    <submittedName>
        <fullName evidence="4">Uncharacterized protein</fullName>
    </submittedName>
</protein>
<sequence>MIGLRGKAGVLAGAVLVAVTALTPLTAPPAHAGECRDNAGWWCLYADPGLQGLLIGTNNPGADVELIGQYGGLNDRADSVINRTSSYMGLYEDAGFQKPMLCLPPNSSTNQLPSDKVTSIRMRPGRAAACGGSAPAQQAAPKRTPKQQEEEGASSGKPKVSKSPSAKAKVSAPSQVPAPDATPTGTLPELDEPTPAVALPELAGTHPARPVSATSDDKGGLGTGALIVIGVGAGVIALLAALAVAGIFVRRRGASARREPKQRAVAPGADPEATRRVDRALRLLAVDCEQEHREVPAVRTVLLADTALTLVLAAPDADAPQPWRADGDRWTLAASDITELTDDIGPHRPFPLLVAVRPDTWVNLAETPGPIALDGTRGNARRAVRALSGLLGNSPWSDGVRIRMVGFGGSTAGLGDADVGDGEERARVVFVDDGRAVPANVPAGCAVIAVGRVPGARTTWPVRSGGALAVPPEARSSETGSSEAGSSEARSAGEGAAEERSAAVSDAAGE</sequence>
<keyword evidence="3" id="KW-0732">Signal</keyword>
<dbReference type="EMBL" id="SMJW01000014">
    <property type="protein sequence ID" value="TDC18918.1"/>
    <property type="molecule type" value="Genomic_DNA"/>
</dbReference>
<feature type="transmembrane region" description="Helical" evidence="2">
    <location>
        <begin position="225"/>
        <end position="249"/>
    </location>
</feature>
<dbReference type="Pfam" id="PF03995">
    <property type="entry name" value="Inhibitor_I36"/>
    <property type="match status" value="1"/>
</dbReference>
<keyword evidence="2" id="KW-1133">Transmembrane helix</keyword>
<gene>
    <name evidence="4" type="ORF">E1284_04915</name>
</gene>
<keyword evidence="2" id="KW-0472">Membrane</keyword>
<dbReference type="Gene3D" id="2.60.20.10">
    <property type="entry name" value="Crystallins"/>
    <property type="match status" value="1"/>
</dbReference>
<evidence type="ECO:0000256" key="3">
    <source>
        <dbReference type="SAM" id="SignalP"/>
    </source>
</evidence>
<dbReference type="RefSeq" id="WP_131937504.1">
    <property type="nucleotide sequence ID" value="NZ_BAAAMX010000003.1"/>
</dbReference>
<comment type="caution">
    <text evidence="4">The sequence shown here is derived from an EMBL/GenBank/DDBJ whole genome shotgun (WGS) entry which is preliminary data.</text>
</comment>
<keyword evidence="2" id="KW-0812">Transmembrane</keyword>
<feature type="compositionally biased region" description="Low complexity" evidence="1">
    <location>
        <begin position="153"/>
        <end position="174"/>
    </location>
</feature>
<dbReference type="Proteomes" id="UP000295431">
    <property type="component" value="Unassembled WGS sequence"/>
</dbReference>
<feature type="signal peptide" evidence="3">
    <location>
        <begin position="1"/>
        <end position="32"/>
    </location>
</feature>
<name>A0A4R4P8P8_9ACTN</name>
<feature type="compositionally biased region" description="Low complexity" evidence="1">
    <location>
        <begin position="473"/>
        <end position="495"/>
    </location>
</feature>
<evidence type="ECO:0000256" key="2">
    <source>
        <dbReference type="SAM" id="Phobius"/>
    </source>
</evidence>
<feature type="region of interest" description="Disordered" evidence="1">
    <location>
        <begin position="125"/>
        <end position="193"/>
    </location>
</feature>
<organism evidence="4 5">
    <name type="scientific">Actinomadura bangladeshensis</name>
    <dbReference type="NCBI Taxonomy" id="453573"/>
    <lineage>
        <taxon>Bacteria</taxon>
        <taxon>Bacillati</taxon>
        <taxon>Actinomycetota</taxon>
        <taxon>Actinomycetes</taxon>
        <taxon>Streptosporangiales</taxon>
        <taxon>Thermomonosporaceae</taxon>
        <taxon>Actinomadura</taxon>
    </lineage>
</organism>
<dbReference type="OrthoDB" id="3450116at2"/>
<reference evidence="4 5" key="1">
    <citation type="submission" date="2019-03" db="EMBL/GenBank/DDBJ databases">
        <title>Draft genome sequences of novel Actinobacteria.</title>
        <authorList>
            <person name="Sahin N."/>
            <person name="Ay H."/>
            <person name="Saygin H."/>
        </authorList>
    </citation>
    <scope>NUCLEOTIDE SEQUENCE [LARGE SCALE GENOMIC DNA]</scope>
    <source>
        <strain evidence="4 5">DSM 45347</strain>
    </source>
</reference>
<evidence type="ECO:0000313" key="4">
    <source>
        <dbReference type="EMBL" id="TDC18918.1"/>
    </source>
</evidence>
<keyword evidence="5" id="KW-1185">Reference proteome</keyword>
<accession>A0A4R4P8P8</accession>
<dbReference type="AlphaFoldDB" id="A0A4R4P8P8"/>